<proteinExistence type="predicted"/>
<name>A0ABW2N7X7_9ACTN</name>
<dbReference type="InterPro" id="IPR020835">
    <property type="entry name" value="Catalase_sf"/>
</dbReference>
<accession>A0ABW2N7X7</accession>
<evidence type="ECO:0008006" key="3">
    <source>
        <dbReference type="Google" id="ProtNLM"/>
    </source>
</evidence>
<dbReference type="Proteomes" id="UP001596524">
    <property type="component" value="Unassembled WGS sequence"/>
</dbReference>
<reference evidence="2" key="1">
    <citation type="journal article" date="2019" name="Int. J. Syst. Evol. Microbiol.">
        <title>The Global Catalogue of Microorganisms (GCM) 10K type strain sequencing project: providing services to taxonomists for standard genome sequencing and annotation.</title>
        <authorList>
            <consortium name="The Broad Institute Genomics Platform"/>
            <consortium name="The Broad Institute Genome Sequencing Center for Infectious Disease"/>
            <person name="Wu L."/>
            <person name="Ma J."/>
        </authorList>
    </citation>
    <scope>NUCLEOTIDE SEQUENCE [LARGE SCALE GENOMIC DNA]</scope>
    <source>
        <strain evidence="2">FCH27</strain>
    </source>
</reference>
<dbReference type="EMBL" id="JBHTCH010000020">
    <property type="protein sequence ID" value="MFC7362010.1"/>
    <property type="molecule type" value="Genomic_DNA"/>
</dbReference>
<evidence type="ECO:0000313" key="1">
    <source>
        <dbReference type="EMBL" id="MFC7362010.1"/>
    </source>
</evidence>
<organism evidence="1 2">
    <name type="scientific">Nocardioides astragali</name>
    <dbReference type="NCBI Taxonomy" id="1776736"/>
    <lineage>
        <taxon>Bacteria</taxon>
        <taxon>Bacillati</taxon>
        <taxon>Actinomycetota</taxon>
        <taxon>Actinomycetes</taxon>
        <taxon>Propionibacteriales</taxon>
        <taxon>Nocardioidaceae</taxon>
        <taxon>Nocardioides</taxon>
    </lineage>
</organism>
<dbReference type="RefSeq" id="WP_255892443.1">
    <property type="nucleotide sequence ID" value="NZ_JAFMZM010000006.1"/>
</dbReference>
<protein>
    <recommendedName>
        <fullName evidence="3">Phosphodiesterase</fullName>
    </recommendedName>
</protein>
<dbReference type="SUPFAM" id="SSF56634">
    <property type="entry name" value="Heme-dependent catalase-like"/>
    <property type="match status" value="1"/>
</dbReference>
<comment type="caution">
    <text evidence="1">The sequence shown here is derived from an EMBL/GenBank/DDBJ whole genome shotgun (WGS) entry which is preliminary data.</text>
</comment>
<gene>
    <name evidence="1" type="ORF">ACFQO6_17185</name>
</gene>
<keyword evidence="2" id="KW-1185">Reference proteome</keyword>
<sequence length="247" mass="26104">MTLISRSRPATSLMPGVLPGAVLGSGLAAAAAITGLLRRDKPLHPVGHHGTGHLTVTDPAPDLGIEAIARTGTRPCRARWSRAMGLPQGWPDIEGLALRLEGAAPDGGDADLLFASTGSRAWNRYLLTMRGPGHFGRVTTLLPVRAGGRAVTFRLSPQPELPDVLPDQLPPSSYALEVARGTGGWERVGHVDVAWAEDDTSDRFDPVTHPLAGLEQYAFVTGLREPAYVAARAVARARPTTGGHHHA</sequence>
<evidence type="ECO:0000313" key="2">
    <source>
        <dbReference type="Proteomes" id="UP001596524"/>
    </source>
</evidence>